<protein>
    <submittedName>
        <fullName evidence="2">Uncharacterized protein</fullName>
    </submittedName>
</protein>
<evidence type="ECO:0000256" key="1">
    <source>
        <dbReference type="SAM" id="MobiDB-lite"/>
    </source>
</evidence>
<evidence type="ECO:0000313" key="2">
    <source>
        <dbReference type="EMBL" id="KAK0048254.1"/>
    </source>
</evidence>
<evidence type="ECO:0000313" key="3">
    <source>
        <dbReference type="Proteomes" id="UP001233172"/>
    </source>
</evidence>
<name>A0AAD8B5D6_BIOPF</name>
<organism evidence="2 3">
    <name type="scientific">Biomphalaria pfeifferi</name>
    <name type="common">Bloodfluke planorb</name>
    <name type="synonym">Freshwater snail</name>
    <dbReference type="NCBI Taxonomy" id="112525"/>
    <lineage>
        <taxon>Eukaryota</taxon>
        <taxon>Metazoa</taxon>
        <taxon>Spiralia</taxon>
        <taxon>Lophotrochozoa</taxon>
        <taxon>Mollusca</taxon>
        <taxon>Gastropoda</taxon>
        <taxon>Heterobranchia</taxon>
        <taxon>Euthyneura</taxon>
        <taxon>Panpulmonata</taxon>
        <taxon>Hygrophila</taxon>
        <taxon>Lymnaeoidea</taxon>
        <taxon>Planorbidae</taxon>
        <taxon>Biomphalaria</taxon>
    </lineage>
</organism>
<feature type="region of interest" description="Disordered" evidence="1">
    <location>
        <begin position="57"/>
        <end position="78"/>
    </location>
</feature>
<sequence length="78" mass="8678">MLRKPVFSILGYVSDLSALGHGLSVLRHLRDLPVISHVKGRVSSRPSQGLVPYNCEASRHESSQQKTISSYPIDNFFP</sequence>
<accession>A0AAD8B5D6</accession>
<dbReference type="EMBL" id="JASAOG010000140">
    <property type="protein sequence ID" value="KAK0048254.1"/>
    <property type="molecule type" value="Genomic_DNA"/>
</dbReference>
<keyword evidence="3" id="KW-1185">Reference proteome</keyword>
<gene>
    <name evidence="2" type="ORF">Bpfe_022337</name>
</gene>
<reference evidence="2" key="2">
    <citation type="submission" date="2023-04" db="EMBL/GenBank/DDBJ databases">
        <authorList>
            <person name="Bu L."/>
            <person name="Lu L."/>
            <person name="Laidemitt M.R."/>
            <person name="Zhang S.M."/>
            <person name="Mutuku M."/>
            <person name="Mkoji G."/>
            <person name="Steinauer M."/>
            <person name="Loker E.S."/>
        </authorList>
    </citation>
    <scope>NUCLEOTIDE SEQUENCE</scope>
    <source>
        <strain evidence="2">KasaAsao</strain>
        <tissue evidence="2">Whole Snail</tissue>
    </source>
</reference>
<dbReference type="Proteomes" id="UP001233172">
    <property type="component" value="Unassembled WGS sequence"/>
</dbReference>
<proteinExistence type="predicted"/>
<comment type="caution">
    <text evidence="2">The sequence shown here is derived from an EMBL/GenBank/DDBJ whole genome shotgun (WGS) entry which is preliminary data.</text>
</comment>
<dbReference type="AlphaFoldDB" id="A0AAD8B5D6"/>
<reference evidence="2" key="1">
    <citation type="journal article" date="2023" name="PLoS Negl. Trop. Dis.">
        <title>A genome sequence for Biomphalaria pfeifferi, the major vector snail for the human-infecting parasite Schistosoma mansoni.</title>
        <authorList>
            <person name="Bu L."/>
            <person name="Lu L."/>
            <person name="Laidemitt M.R."/>
            <person name="Zhang S.M."/>
            <person name="Mutuku M."/>
            <person name="Mkoji G."/>
            <person name="Steinauer M."/>
            <person name="Loker E.S."/>
        </authorList>
    </citation>
    <scope>NUCLEOTIDE SEQUENCE</scope>
    <source>
        <strain evidence="2">KasaAsao</strain>
    </source>
</reference>